<keyword evidence="1" id="KW-1133">Transmembrane helix</keyword>
<dbReference type="Proteomes" id="UP000324550">
    <property type="component" value="Unassembled WGS sequence"/>
</dbReference>
<evidence type="ECO:0000313" key="3">
    <source>
        <dbReference type="Proteomes" id="UP000324550"/>
    </source>
</evidence>
<name>A0A5D0GF21_9FLAO</name>
<dbReference type="Pfam" id="PF19578">
    <property type="entry name" value="DUF6090"/>
    <property type="match status" value="1"/>
</dbReference>
<sequence>MIKENRISKYLLYAIGEIVLVVIGILIALSINNNNEDKKARKQEVKYLKNLQTDILLELKNNDSLINYRAITAKAAAQMLSFKTLQTATDVLELEQIIQQVFQRGNFIPTNNTFKELLSSGNLNDITNDSIKDYLLELDKMYVAIDNMEHHMYREYEEYLYNVSVVNGEMLNLLDIQKTAAIGLLTYSDSTQILVATVVPEYNRLLEKKEFINGLKLSVMNNVALKYSHYAMTDHLQKLNQLIQEDLNKELTND</sequence>
<organism evidence="2 3">
    <name type="scientific">Formosa maritima</name>
    <dbReference type="NCBI Taxonomy" id="2592046"/>
    <lineage>
        <taxon>Bacteria</taxon>
        <taxon>Pseudomonadati</taxon>
        <taxon>Bacteroidota</taxon>
        <taxon>Flavobacteriia</taxon>
        <taxon>Flavobacteriales</taxon>
        <taxon>Flavobacteriaceae</taxon>
        <taxon>Formosa</taxon>
    </lineage>
</organism>
<gene>
    <name evidence="2" type="ORF">FVF61_04555</name>
</gene>
<reference evidence="2 3" key="1">
    <citation type="submission" date="2019-08" db="EMBL/GenBank/DDBJ databases">
        <title>Formosa sediminis sp. nov., isolated from marine sediment.</title>
        <authorList>
            <person name="Cao W.R."/>
        </authorList>
    </citation>
    <scope>NUCLEOTIDE SEQUENCE [LARGE SCALE GENOMIC DNA]</scope>
    <source>
        <strain evidence="2 3">1494</strain>
    </source>
</reference>
<dbReference type="EMBL" id="VSFC01000022">
    <property type="protein sequence ID" value="TYA57503.1"/>
    <property type="molecule type" value="Genomic_DNA"/>
</dbReference>
<comment type="caution">
    <text evidence="2">The sequence shown here is derived from an EMBL/GenBank/DDBJ whole genome shotgun (WGS) entry which is preliminary data.</text>
</comment>
<keyword evidence="3" id="KW-1185">Reference proteome</keyword>
<accession>A0A5D0GF21</accession>
<protein>
    <submittedName>
        <fullName evidence="2">Uncharacterized protein</fullName>
    </submittedName>
</protein>
<keyword evidence="1" id="KW-0812">Transmembrane</keyword>
<evidence type="ECO:0000313" key="2">
    <source>
        <dbReference type="EMBL" id="TYA57503.1"/>
    </source>
</evidence>
<feature type="transmembrane region" description="Helical" evidence="1">
    <location>
        <begin position="12"/>
        <end position="31"/>
    </location>
</feature>
<dbReference type="AlphaFoldDB" id="A0A5D0GF21"/>
<dbReference type="InterPro" id="IPR045749">
    <property type="entry name" value="DUF6090"/>
</dbReference>
<evidence type="ECO:0000256" key="1">
    <source>
        <dbReference type="SAM" id="Phobius"/>
    </source>
</evidence>
<keyword evidence="1" id="KW-0472">Membrane</keyword>
<dbReference type="RefSeq" id="WP_233586694.1">
    <property type="nucleotide sequence ID" value="NZ_VSFC01000022.1"/>
</dbReference>
<proteinExistence type="predicted"/>